<keyword evidence="3" id="KW-1185">Reference proteome</keyword>
<evidence type="ECO:0000256" key="1">
    <source>
        <dbReference type="SAM" id="Phobius"/>
    </source>
</evidence>
<feature type="transmembrane region" description="Helical" evidence="1">
    <location>
        <begin position="277"/>
        <end position="297"/>
    </location>
</feature>
<protein>
    <submittedName>
        <fullName evidence="2">Protein ecsB</fullName>
    </submittedName>
</protein>
<dbReference type="EMBL" id="AZEH01000039">
    <property type="protein sequence ID" value="KRL04765.1"/>
    <property type="molecule type" value="Genomic_DNA"/>
</dbReference>
<keyword evidence="1" id="KW-0472">Membrane</keyword>
<dbReference type="GO" id="GO:0016020">
    <property type="term" value="C:membrane"/>
    <property type="evidence" value="ECO:0007669"/>
    <property type="project" value="InterPro"/>
</dbReference>
<comment type="caution">
    <text evidence="2">The sequence shown here is derived from an EMBL/GenBank/DDBJ whole genome shotgun (WGS) entry which is preliminary data.</text>
</comment>
<feature type="transmembrane region" description="Helical" evidence="1">
    <location>
        <begin position="21"/>
        <end position="40"/>
    </location>
</feature>
<evidence type="ECO:0000313" key="2">
    <source>
        <dbReference type="EMBL" id="KRL04765.1"/>
    </source>
</evidence>
<feature type="transmembrane region" description="Helical" evidence="1">
    <location>
        <begin position="162"/>
        <end position="195"/>
    </location>
</feature>
<evidence type="ECO:0000313" key="3">
    <source>
        <dbReference type="Proteomes" id="UP000051686"/>
    </source>
</evidence>
<name>A0A0R1M8U5_9LACO</name>
<dbReference type="Proteomes" id="UP000051686">
    <property type="component" value="Unassembled WGS sequence"/>
</dbReference>
<feature type="transmembrane region" description="Helical" evidence="1">
    <location>
        <begin position="55"/>
        <end position="74"/>
    </location>
</feature>
<gene>
    <name evidence="2" type="ORF">FD46_GL001902</name>
</gene>
<accession>A0A0R1M8U5</accession>
<keyword evidence="1" id="KW-1133">Transmembrane helix</keyword>
<reference evidence="2 3" key="1">
    <citation type="journal article" date="2015" name="Genome Announc.">
        <title>Expanding the biotechnology potential of lactobacilli through comparative genomics of 213 strains and associated genera.</title>
        <authorList>
            <person name="Sun Z."/>
            <person name="Harris H.M."/>
            <person name="McCann A."/>
            <person name="Guo C."/>
            <person name="Argimon S."/>
            <person name="Zhang W."/>
            <person name="Yang X."/>
            <person name="Jeffery I.B."/>
            <person name="Cooney J.C."/>
            <person name="Kagawa T.F."/>
            <person name="Liu W."/>
            <person name="Song Y."/>
            <person name="Salvetti E."/>
            <person name="Wrobel A."/>
            <person name="Rasinkangas P."/>
            <person name="Parkhill J."/>
            <person name="Rea M.C."/>
            <person name="O'Sullivan O."/>
            <person name="Ritari J."/>
            <person name="Douillard F.P."/>
            <person name="Paul Ross R."/>
            <person name="Yang R."/>
            <person name="Briner A.E."/>
            <person name="Felis G.E."/>
            <person name="de Vos W.M."/>
            <person name="Barrangou R."/>
            <person name="Klaenhammer T.R."/>
            <person name="Caufield P.W."/>
            <person name="Cui Y."/>
            <person name="Zhang H."/>
            <person name="O'Toole P.W."/>
        </authorList>
    </citation>
    <scope>NUCLEOTIDE SEQUENCE [LARGE SCALE GENOMIC DNA]</scope>
    <source>
        <strain evidence="2 3">DSM 19972</strain>
    </source>
</reference>
<feature type="transmembrane region" description="Helical" evidence="1">
    <location>
        <begin position="95"/>
        <end position="119"/>
    </location>
</feature>
<proteinExistence type="predicted"/>
<dbReference type="AlphaFoldDB" id="A0A0R1M8U5"/>
<sequence length="396" mass="47122">MRLKRYQKMLLHYSKFVLNDHFVIALLFFVGGAGLTYSNFLRTLPHTLLWWEKPLVLVILMLFLQAGSLTSLLQEPDTVFLLPQEYNLPTYLKKGATHSIIIAEFLQVFLLLLLFPLLLRGLHWDRLEVTALVIMQLFLKYSNVDLEVAAAYYPKFDSWLFKIWYCVGGPVLAIFLALYANVYFGLGAAVFFLIIQIVSERRSVRYVFRWNKMIQREKNRMMRWYRFINLFTDVPQVSGKVRRLKYFDKFLPQPKQGNTFYFLYWRTFLRKSDFSSLYLRLTFLGTFILLFIPNYWLSFTCLLLFQYLIGFQMIPLYFAFEGNVFMYLYPIEEAERLFAFRKILRKLLFLNCVIFNLCAVYATENGWGNLLLLAFSILEVFVFTGNYLTKRLRENT</sequence>
<dbReference type="STRING" id="1423777.FD46_GL001902"/>
<dbReference type="PATRIC" id="fig|1423777.3.peg.1959"/>
<feature type="transmembrane region" description="Helical" evidence="1">
    <location>
        <begin position="343"/>
        <end position="362"/>
    </location>
</feature>
<dbReference type="InterPro" id="IPR010288">
    <property type="entry name" value="EcsB_ABC"/>
</dbReference>
<organism evidence="2 3">
    <name type="scientific">Liquorilactobacillus oeni DSM 19972</name>
    <dbReference type="NCBI Taxonomy" id="1423777"/>
    <lineage>
        <taxon>Bacteria</taxon>
        <taxon>Bacillati</taxon>
        <taxon>Bacillota</taxon>
        <taxon>Bacilli</taxon>
        <taxon>Lactobacillales</taxon>
        <taxon>Lactobacillaceae</taxon>
        <taxon>Liquorilactobacillus</taxon>
    </lineage>
</organism>
<dbReference type="PIRSF" id="PIRSF037259">
    <property type="entry name" value="EcsB_ABC"/>
    <property type="match status" value="1"/>
</dbReference>
<feature type="transmembrane region" description="Helical" evidence="1">
    <location>
        <begin position="309"/>
        <end position="331"/>
    </location>
</feature>
<dbReference type="Pfam" id="PF05975">
    <property type="entry name" value="EcsB"/>
    <property type="match status" value="1"/>
</dbReference>
<keyword evidence="1" id="KW-0812">Transmembrane</keyword>
<feature type="transmembrane region" description="Helical" evidence="1">
    <location>
        <begin position="368"/>
        <end position="388"/>
    </location>
</feature>